<sequence length="169" mass="18462">MHYGPQRLGRQLSAIAGKALGKHGLAFGALLADWASIVGSRLADQTSPLKLVFPKGKREEAVLHLRVTSPAALLIQHEEPLILERINAFMGWRAVARLKLVHGAPVLKTRSYVPPRPKRLTPEQEQALAAKTSTVEDPELRASLERLGRAVEGDPRRGEGLEAPGPQRL</sequence>
<dbReference type="Pfam" id="PF05258">
    <property type="entry name" value="DciA"/>
    <property type="match status" value="1"/>
</dbReference>
<evidence type="ECO:0000313" key="2">
    <source>
        <dbReference type="EMBL" id="QJE73514.1"/>
    </source>
</evidence>
<proteinExistence type="predicted"/>
<dbReference type="AlphaFoldDB" id="A0A858R823"/>
<dbReference type="Proteomes" id="UP000501891">
    <property type="component" value="Chromosome"/>
</dbReference>
<feature type="compositionally biased region" description="Basic and acidic residues" evidence="1">
    <location>
        <begin position="138"/>
        <end position="160"/>
    </location>
</feature>
<organism evidence="2 3">
    <name type="scientific">Aerophototrophica crusticola</name>
    <dbReference type="NCBI Taxonomy" id="1709002"/>
    <lineage>
        <taxon>Bacteria</taxon>
        <taxon>Pseudomonadati</taxon>
        <taxon>Pseudomonadota</taxon>
        <taxon>Alphaproteobacteria</taxon>
        <taxon>Rhodospirillales</taxon>
        <taxon>Rhodospirillaceae</taxon>
        <taxon>Aerophototrophica</taxon>
    </lineage>
</organism>
<dbReference type="InterPro" id="IPR007922">
    <property type="entry name" value="DciA-like"/>
</dbReference>
<accession>A0A858R823</accession>
<evidence type="ECO:0000256" key="1">
    <source>
        <dbReference type="SAM" id="MobiDB-lite"/>
    </source>
</evidence>
<dbReference type="PIRSF" id="PIRSF032064">
    <property type="entry name" value="UCP032064"/>
    <property type="match status" value="1"/>
</dbReference>
<reference evidence="2" key="1">
    <citation type="submission" date="2020-04" db="EMBL/GenBank/DDBJ databases">
        <title>A desert anoxygenic phototrophic bacterium fixes CO2 using RubisCO under aerobic conditions.</title>
        <authorList>
            <person name="Tang K."/>
        </authorList>
    </citation>
    <scope>NUCLEOTIDE SEQUENCE [LARGE SCALE GENOMIC DNA]</scope>
    <source>
        <strain evidence="2">MIMtkB3</strain>
    </source>
</reference>
<gene>
    <name evidence="2" type="ORF">HHL28_10795</name>
</gene>
<evidence type="ECO:0000313" key="3">
    <source>
        <dbReference type="Proteomes" id="UP000501891"/>
    </source>
</evidence>
<name>A0A858R823_9PROT</name>
<dbReference type="KEGG" id="acru:HHL28_10795"/>
<protein>
    <submittedName>
        <fullName evidence="2">DUF721 domain-containing protein</fullName>
    </submittedName>
</protein>
<feature type="region of interest" description="Disordered" evidence="1">
    <location>
        <begin position="115"/>
        <end position="169"/>
    </location>
</feature>
<dbReference type="EMBL" id="CP051775">
    <property type="protein sequence ID" value="QJE73514.1"/>
    <property type="molecule type" value="Genomic_DNA"/>
</dbReference>
<dbReference type="InterPro" id="IPR010593">
    <property type="entry name" value="DUF1159"/>
</dbReference>
<keyword evidence="3" id="KW-1185">Reference proteome</keyword>